<keyword evidence="2" id="KW-1133">Transmembrane helix</keyword>
<keyword evidence="2" id="KW-0472">Membrane</keyword>
<dbReference type="Gene3D" id="3.30.565.10">
    <property type="entry name" value="Histidine kinase-like ATPase, C-terminal domain"/>
    <property type="match status" value="1"/>
</dbReference>
<dbReference type="SMART" id="SM00387">
    <property type="entry name" value="HATPase_c"/>
    <property type="match status" value="1"/>
</dbReference>
<dbReference type="PROSITE" id="PS50109">
    <property type="entry name" value="HIS_KIN"/>
    <property type="match status" value="1"/>
</dbReference>
<sequence>MPETEPKQRPQDARKPGPRKSPPKGAPAPKRRMTVSRLGYYIIIFGWLTIAINFLLAFEWASTEEVMGRVLAADLQAFAFRAVAMILPLIFSILGYMVYQREKVLWRVIATGKKLEHMNISLQSNYEKLSGQMSDKDRTGLTDQAVDVIKGLHRHSKASINIIASLMEARSKKLQDELGADSLREFQRRFRTVEHMHGLLARCEDCTTVNLADYLKLLSNELVNTYGGKVSLKIDAKPLSMGIDRAFSCGLIVSELVSNSLRFAFAEDAEKPEIRVSLDKDDEGHAHLRVMDNGVGMPEGLDVEMLDTLGLKIIGKLARQLKGTAETQVMGGTTVDIKFPLN</sequence>
<feature type="region of interest" description="Disordered" evidence="1">
    <location>
        <begin position="1"/>
        <end position="30"/>
    </location>
</feature>
<dbReference type="CDD" id="cd00075">
    <property type="entry name" value="HATPase"/>
    <property type="match status" value="1"/>
</dbReference>
<dbReference type="InterPro" id="IPR005467">
    <property type="entry name" value="His_kinase_dom"/>
</dbReference>
<feature type="domain" description="Histidine kinase" evidence="3">
    <location>
        <begin position="252"/>
        <end position="342"/>
    </location>
</feature>
<evidence type="ECO:0000256" key="2">
    <source>
        <dbReference type="SAM" id="Phobius"/>
    </source>
</evidence>
<keyword evidence="2" id="KW-0812">Transmembrane</keyword>
<dbReference type="AlphaFoldDB" id="A0A0F9HYQ6"/>
<reference evidence="4" key="1">
    <citation type="journal article" date="2015" name="Nature">
        <title>Complex archaea that bridge the gap between prokaryotes and eukaryotes.</title>
        <authorList>
            <person name="Spang A."/>
            <person name="Saw J.H."/>
            <person name="Jorgensen S.L."/>
            <person name="Zaremba-Niedzwiedzka K."/>
            <person name="Martijn J."/>
            <person name="Lind A.E."/>
            <person name="van Eijk R."/>
            <person name="Schleper C."/>
            <person name="Guy L."/>
            <person name="Ettema T.J."/>
        </authorList>
    </citation>
    <scope>NUCLEOTIDE SEQUENCE</scope>
</reference>
<dbReference type="InterPro" id="IPR036890">
    <property type="entry name" value="HATPase_C_sf"/>
</dbReference>
<dbReference type="Pfam" id="PF07568">
    <property type="entry name" value="HisKA_2"/>
    <property type="match status" value="1"/>
</dbReference>
<evidence type="ECO:0000256" key="1">
    <source>
        <dbReference type="SAM" id="MobiDB-lite"/>
    </source>
</evidence>
<dbReference type="Pfam" id="PF02518">
    <property type="entry name" value="HATPase_c"/>
    <property type="match status" value="1"/>
</dbReference>
<evidence type="ECO:0000313" key="4">
    <source>
        <dbReference type="EMBL" id="KKL80257.1"/>
    </source>
</evidence>
<feature type="transmembrane region" description="Helical" evidence="2">
    <location>
        <begin position="78"/>
        <end position="99"/>
    </location>
</feature>
<dbReference type="InterPro" id="IPR011495">
    <property type="entry name" value="Sig_transdc_His_kin_sub2_dim/P"/>
</dbReference>
<dbReference type="PANTHER" id="PTHR43065">
    <property type="entry name" value="SENSOR HISTIDINE KINASE"/>
    <property type="match status" value="1"/>
</dbReference>
<protein>
    <recommendedName>
        <fullName evidence="3">Histidine kinase domain-containing protein</fullName>
    </recommendedName>
</protein>
<organism evidence="4">
    <name type="scientific">marine sediment metagenome</name>
    <dbReference type="NCBI Taxonomy" id="412755"/>
    <lineage>
        <taxon>unclassified sequences</taxon>
        <taxon>metagenomes</taxon>
        <taxon>ecological metagenomes</taxon>
    </lineage>
</organism>
<feature type="transmembrane region" description="Helical" evidence="2">
    <location>
        <begin position="38"/>
        <end position="58"/>
    </location>
</feature>
<name>A0A0F9HYQ6_9ZZZZ</name>
<proteinExistence type="predicted"/>
<dbReference type="PANTHER" id="PTHR43065:SF23">
    <property type="entry name" value="SENSOR HISTIDINE KINASE PDTAS"/>
    <property type="match status" value="1"/>
</dbReference>
<feature type="compositionally biased region" description="Basic and acidic residues" evidence="1">
    <location>
        <begin position="1"/>
        <end position="15"/>
    </location>
</feature>
<comment type="caution">
    <text evidence="4">The sequence shown here is derived from an EMBL/GenBank/DDBJ whole genome shotgun (WGS) entry which is preliminary data.</text>
</comment>
<gene>
    <name evidence="4" type="ORF">LCGC14_2006570</name>
</gene>
<accession>A0A0F9HYQ6</accession>
<dbReference type="SUPFAM" id="SSF55874">
    <property type="entry name" value="ATPase domain of HSP90 chaperone/DNA topoisomerase II/histidine kinase"/>
    <property type="match status" value="1"/>
</dbReference>
<evidence type="ECO:0000259" key="3">
    <source>
        <dbReference type="PROSITE" id="PS50109"/>
    </source>
</evidence>
<dbReference type="EMBL" id="LAZR01022907">
    <property type="protein sequence ID" value="KKL80257.1"/>
    <property type="molecule type" value="Genomic_DNA"/>
</dbReference>
<dbReference type="InterPro" id="IPR003594">
    <property type="entry name" value="HATPase_dom"/>
</dbReference>